<dbReference type="Gene3D" id="2.60.40.1180">
    <property type="entry name" value="Golgi alpha-mannosidase II"/>
    <property type="match status" value="1"/>
</dbReference>
<gene>
    <name evidence="14" type="ORF">N177_3727</name>
</gene>
<reference evidence="14 15" key="1">
    <citation type="journal article" date="2014" name="Genome Announc.">
        <title>Draft Genome Sequence of Lutibaculum baratangense Strain AMV1T, Isolated from a Mud Volcano in Andamans, India.</title>
        <authorList>
            <person name="Singh A."/>
            <person name="Sreenivas A."/>
            <person name="Sathyanarayana Reddy G."/>
            <person name="Pinnaka A.K."/>
            <person name="Shivaji S."/>
        </authorList>
    </citation>
    <scope>NUCLEOTIDE SEQUENCE [LARGE SCALE GENOMIC DNA]</scope>
    <source>
        <strain evidence="14 15">AMV1</strain>
    </source>
</reference>
<dbReference type="Pfam" id="PF02922">
    <property type="entry name" value="CBM_48"/>
    <property type="match status" value="2"/>
</dbReference>
<dbReference type="PANTHER" id="PTHR43002">
    <property type="entry name" value="GLYCOGEN DEBRANCHING ENZYME"/>
    <property type="match status" value="1"/>
</dbReference>
<keyword evidence="15" id="KW-1185">Reference proteome</keyword>
<name>V4R8T3_9HYPH</name>
<dbReference type="RefSeq" id="WP_023433837.1">
    <property type="nucleotide sequence ID" value="NZ_AWXZ01000040.1"/>
</dbReference>
<evidence type="ECO:0000256" key="11">
    <source>
        <dbReference type="NCBIfam" id="TIGR02402"/>
    </source>
</evidence>
<protein>
    <recommendedName>
        <fullName evidence="5 11">Malto-oligosyltrehalose trehalohydrolase</fullName>
        <ecNumber evidence="4 11">3.2.1.141</ecNumber>
    </recommendedName>
</protein>
<comment type="pathway">
    <text evidence="2">Glycan biosynthesis; trehalose biosynthesis.</text>
</comment>
<keyword evidence="7 14" id="KW-0378">Hydrolase</keyword>
<feature type="compositionally biased region" description="Basic and acidic residues" evidence="12">
    <location>
        <begin position="1203"/>
        <end position="1217"/>
    </location>
</feature>
<keyword evidence="9 14" id="KW-0326">Glycosidase</keyword>
<dbReference type="SUPFAM" id="SSF81296">
    <property type="entry name" value="E set domains"/>
    <property type="match status" value="2"/>
</dbReference>
<feature type="region of interest" description="Disordered" evidence="12">
    <location>
        <begin position="470"/>
        <end position="498"/>
    </location>
</feature>
<dbReference type="Pfam" id="PF11941">
    <property type="entry name" value="DUF3459"/>
    <property type="match status" value="1"/>
</dbReference>
<comment type="catalytic activity">
    <reaction evidence="10">
        <text>hydrolysis of (1-&gt;4)-alpha-D-glucosidic linkage in 4-alpha-D-[(1-&gt;4)-alpha-D-glucanosyl]n trehalose to yield trehalose and (1-&gt;4)-alpha-D-glucan.</text>
        <dbReference type="EC" id="3.2.1.141"/>
    </reaction>
</comment>
<keyword evidence="6" id="KW-0963">Cytoplasm</keyword>
<dbReference type="eggNOG" id="COG1523">
    <property type="taxonomic scope" value="Bacteria"/>
</dbReference>
<dbReference type="PATRIC" id="fig|631454.5.peg.3680"/>
<evidence type="ECO:0000256" key="6">
    <source>
        <dbReference type="ARBA" id="ARBA00022490"/>
    </source>
</evidence>
<dbReference type="OrthoDB" id="9800174at2"/>
<sequence>MSRYAVWPGRAYPLGATFDGHGVNFAVYSANADRVDLCLFDAAGRRQTDVIPLPEYTDEIWHGYLPEARPGLLYGFRAYGPYEPRRGHRFNPHKLLLDPYAKALMGHVRWSDSLFGYRVGSGRDDLSVDRRDSASGMPKCVVVDDSFTWDGDRPPRRSWSDLVVYEAHVKGMTALRPDVPEHLRGTYSGLSSLPVIEHLQKLGVTAVELLPVHAFVDDRRLRQDGLYNYWGYNTIGFFAPEPRYLAGSAVHEFKTMVRRLHAAGIEVILDVVYNHTAEGNHLGPTLSFKGLDNANYYRLGPDDLRYYMDVTGTGNSLNIAHAPVLRMVMDSLRYWVQNYHVDGFRFDLATTLGRESDHRFDPGSSFFDAIRQDPVLQGVKLIAEPWDVGFEGYRLGGHGPGWAEWNDRFRDSVRAFWLGEEQLAPEVATRMLGSSDLFNHQGRRPWASVNFVTAHDGFTLEDLVSYNRKHNEANGEGNRDGHGHNLSHNFGVEGPSDDPGIRAMRDKHKRNLIATLFLSQGTPMMLMGDEIGRTQNGNNNAYCQDNETSWVDWEHRDGSAESFHRFVQRMIALRREHPVFRRSYFLHGIERAADGLPDVTWVTPAGVRVRDEDWHNGHLGAFGMLLSGAAGDHVDEMGRPLADATFLVAMNARNEDVDWTLPKFVEGLWSRLIDTADPEGLPVEGGEPSGTTVTVAGGSLALFELSADHHVRGGWEGMPTPFGSHLSAHGGTTFRLWAPSLDQVQLVIEEVPTPRVIDMERQRDGWFSTFVRDAGAGTAYRYALADPQILVPDPASAAQAGDVHGPSLVVDHSAYQWRHGDWKGRPWEETVLLELHVGSFTEEGTFAALAGKLEEIAEAGFTAIELMPVADFPGRRGWGYDGTLFYAPKRAYGSPDDLKALIDEAHGLGLMVFLDVVYNHFGPDGNYLGLYAKDFFRDDVHTPWGVAIDYRRPEVREFVICNAIYWLDVYRFDGLRLDAVHAIVDEGERHLLTELSARVRERFGPDRHVHLVLENDDNASRFLQRGADRQPYDAQWNDDFHHVMHVLLTEESNGYYADYSEKPAEKLARSLAQGFVYQGEPSPYRDGARRGEPSRDLPAQAFVNFIQNHDQIGNRAFGERLTALAPADAVKAAQSLLLLAPPIPLLYMGESYGAEHPFLFFCDYSGDLADAVREGRRREFASFGGFKDPEAREKIPDPNAEETFERSRPEAPDSEEAKAWAARTREILALRRQAVVPLLKAGVTGTAARAVGDRGVEAEWRFAGGSTLRVAAQLGPSSGSGFRLPEGRALHLSAPDLDKALGHGGLPAWSVAWFLERP</sequence>
<evidence type="ECO:0000313" key="15">
    <source>
        <dbReference type="Proteomes" id="UP000017819"/>
    </source>
</evidence>
<dbReference type="InterPro" id="IPR044505">
    <property type="entry name" value="GlgX_Isoamylase_N_E_set"/>
</dbReference>
<dbReference type="Gene3D" id="1.10.10.760">
    <property type="entry name" value="E-set domains of sugar-utilizing enzymes"/>
    <property type="match status" value="1"/>
</dbReference>
<evidence type="ECO:0000256" key="12">
    <source>
        <dbReference type="SAM" id="MobiDB-lite"/>
    </source>
</evidence>
<dbReference type="Proteomes" id="UP000017819">
    <property type="component" value="Unassembled WGS sequence"/>
</dbReference>
<evidence type="ECO:0000259" key="13">
    <source>
        <dbReference type="SMART" id="SM00642"/>
    </source>
</evidence>
<dbReference type="SUPFAM" id="SSF51011">
    <property type="entry name" value="Glycosyl hydrolase domain"/>
    <property type="match status" value="1"/>
</dbReference>
<accession>V4R8T3</accession>
<evidence type="ECO:0000256" key="8">
    <source>
        <dbReference type="ARBA" id="ARBA00023277"/>
    </source>
</evidence>
<evidence type="ECO:0000256" key="4">
    <source>
        <dbReference type="ARBA" id="ARBA00012268"/>
    </source>
</evidence>
<dbReference type="eggNOG" id="COG0296">
    <property type="taxonomic scope" value="Bacteria"/>
</dbReference>
<feature type="domain" description="Glycosyl hydrolase family 13 catalytic" evidence="13">
    <location>
        <begin position="834"/>
        <end position="1173"/>
    </location>
</feature>
<feature type="domain" description="Glycosyl hydrolase family 13 catalytic" evidence="13">
    <location>
        <begin position="141"/>
        <end position="574"/>
    </location>
</feature>
<dbReference type="SUPFAM" id="SSF51445">
    <property type="entry name" value="(Trans)glycosidases"/>
    <property type="match status" value="2"/>
</dbReference>
<dbReference type="InterPro" id="IPR013783">
    <property type="entry name" value="Ig-like_fold"/>
</dbReference>
<comment type="subcellular location">
    <subcellularLocation>
        <location evidence="1">Cytoplasm</location>
    </subcellularLocation>
</comment>
<dbReference type="CDD" id="cd02856">
    <property type="entry name" value="E_set_GDE_Isoamylase_N"/>
    <property type="match status" value="1"/>
</dbReference>
<feature type="compositionally biased region" description="Basic and acidic residues" evidence="12">
    <location>
        <begin position="470"/>
        <end position="483"/>
    </location>
</feature>
<dbReference type="CDD" id="cd11325">
    <property type="entry name" value="AmyAc_GTHase"/>
    <property type="match status" value="1"/>
</dbReference>
<feature type="region of interest" description="Disordered" evidence="12">
    <location>
        <begin position="1187"/>
        <end position="1217"/>
    </location>
</feature>
<dbReference type="GO" id="GO:0005992">
    <property type="term" value="P:trehalose biosynthetic process"/>
    <property type="evidence" value="ECO:0007669"/>
    <property type="project" value="UniProtKB-UniRule"/>
</dbReference>
<dbReference type="NCBIfam" id="TIGR02100">
    <property type="entry name" value="glgX_debranch"/>
    <property type="match status" value="1"/>
</dbReference>
<dbReference type="EMBL" id="AWXZ01000040">
    <property type="protein sequence ID" value="ESR22591.1"/>
    <property type="molecule type" value="Genomic_DNA"/>
</dbReference>
<dbReference type="InterPro" id="IPR017853">
    <property type="entry name" value="GH"/>
</dbReference>
<comment type="caution">
    <text evidence="14">The sequence shown here is derived from an EMBL/GenBank/DDBJ whole genome shotgun (WGS) entry which is preliminary data.</text>
</comment>
<organism evidence="14 15">
    <name type="scientific">Lutibaculum baratangense AMV1</name>
    <dbReference type="NCBI Taxonomy" id="631454"/>
    <lineage>
        <taxon>Bacteria</taxon>
        <taxon>Pseudomonadati</taxon>
        <taxon>Pseudomonadota</taxon>
        <taxon>Alphaproteobacteria</taxon>
        <taxon>Hyphomicrobiales</taxon>
        <taxon>Tepidamorphaceae</taxon>
        <taxon>Lutibaculum</taxon>
    </lineage>
</organism>
<dbReference type="GO" id="GO:0004135">
    <property type="term" value="F:amylo-alpha-1,6-glucosidase activity"/>
    <property type="evidence" value="ECO:0007669"/>
    <property type="project" value="InterPro"/>
</dbReference>
<feature type="compositionally biased region" description="Basic and acidic residues" evidence="12">
    <location>
        <begin position="1187"/>
        <end position="1196"/>
    </location>
</feature>
<dbReference type="Pfam" id="PF00128">
    <property type="entry name" value="Alpha-amylase"/>
    <property type="match status" value="2"/>
</dbReference>
<dbReference type="InterPro" id="IPR004193">
    <property type="entry name" value="Glyco_hydro_13_N"/>
</dbReference>
<dbReference type="GO" id="GO:0005737">
    <property type="term" value="C:cytoplasm"/>
    <property type="evidence" value="ECO:0007669"/>
    <property type="project" value="UniProtKB-SubCell"/>
</dbReference>
<dbReference type="InterPro" id="IPR044901">
    <property type="entry name" value="Trehalose_TreZ_E-set_sf"/>
</dbReference>
<dbReference type="STRING" id="631454.N177_3727"/>
<dbReference type="UniPathway" id="UPA00299"/>
<comment type="similarity">
    <text evidence="3">Belongs to the glycosyl hydrolase 13 family.</text>
</comment>
<evidence type="ECO:0000256" key="1">
    <source>
        <dbReference type="ARBA" id="ARBA00004496"/>
    </source>
</evidence>
<dbReference type="SMART" id="SM00642">
    <property type="entry name" value="Aamy"/>
    <property type="match status" value="2"/>
</dbReference>
<dbReference type="CDD" id="cd02853">
    <property type="entry name" value="E_set_MTHase_like_N"/>
    <property type="match status" value="1"/>
</dbReference>
<evidence type="ECO:0000256" key="7">
    <source>
        <dbReference type="ARBA" id="ARBA00022801"/>
    </source>
</evidence>
<dbReference type="NCBIfam" id="TIGR02402">
    <property type="entry name" value="trehalose_TreZ"/>
    <property type="match status" value="1"/>
</dbReference>
<proteinExistence type="inferred from homology"/>
<dbReference type="EC" id="3.2.1.141" evidence="4 11"/>
<dbReference type="Gene3D" id="3.20.20.80">
    <property type="entry name" value="Glycosidases"/>
    <property type="match status" value="2"/>
</dbReference>
<dbReference type="GO" id="GO:0005980">
    <property type="term" value="P:glycogen catabolic process"/>
    <property type="evidence" value="ECO:0007669"/>
    <property type="project" value="InterPro"/>
</dbReference>
<evidence type="ECO:0000313" key="14">
    <source>
        <dbReference type="EMBL" id="ESR22591.1"/>
    </source>
</evidence>
<evidence type="ECO:0000256" key="5">
    <source>
        <dbReference type="ARBA" id="ARBA00015938"/>
    </source>
</evidence>
<dbReference type="InterPro" id="IPR013780">
    <property type="entry name" value="Glyco_hydro_b"/>
</dbReference>
<dbReference type="InterPro" id="IPR011837">
    <property type="entry name" value="Glycogen_debranch_GlgX"/>
</dbReference>
<evidence type="ECO:0000256" key="2">
    <source>
        <dbReference type="ARBA" id="ARBA00005199"/>
    </source>
</evidence>
<keyword evidence="8" id="KW-0119">Carbohydrate metabolism</keyword>
<dbReference type="InterPro" id="IPR014756">
    <property type="entry name" value="Ig_E-set"/>
</dbReference>
<dbReference type="InterPro" id="IPR006047">
    <property type="entry name" value="GH13_cat_dom"/>
</dbReference>
<dbReference type="GO" id="GO:0033942">
    <property type="term" value="F:4-alpha-D-(1-&gt;4)-alpha-D-glucanotrehalose trehalohydrolase activity"/>
    <property type="evidence" value="ECO:0007669"/>
    <property type="project" value="UniProtKB-EC"/>
</dbReference>
<dbReference type="InterPro" id="IPR022567">
    <property type="entry name" value="DUF3459"/>
</dbReference>
<evidence type="ECO:0000256" key="3">
    <source>
        <dbReference type="ARBA" id="ARBA00008061"/>
    </source>
</evidence>
<evidence type="ECO:0000256" key="9">
    <source>
        <dbReference type="ARBA" id="ARBA00023295"/>
    </source>
</evidence>
<evidence type="ECO:0000256" key="10">
    <source>
        <dbReference type="ARBA" id="ARBA00034013"/>
    </source>
</evidence>
<dbReference type="InterPro" id="IPR012768">
    <property type="entry name" value="Trehalose_TreZ"/>
</dbReference>
<dbReference type="CDD" id="cd11326">
    <property type="entry name" value="AmyAc_Glg_debranch"/>
    <property type="match status" value="1"/>
</dbReference>
<dbReference type="Gene3D" id="2.60.40.10">
    <property type="entry name" value="Immunoglobulins"/>
    <property type="match status" value="2"/>
</dbReference>